<proteinExistence type="predicted"/>
<keyword evidence="1" id="KW-0175">Coiled coil</keyword>
<organism evidence="3 4">
    <name type="scientific">Thioalbus denitrificans</name>
    <dbReference type="NCBI Taxonomy" id="547122"/>
    <lineage>
        <taxon>Bacteria</taxon>
        <taxon>Pseudomonadati</taxon>
        <taxon>Pseudomonadota</taxon>
        <taxon>Gammaproteobacteria</taxon>
        <taxon>Chromatiales</taxon>
        <taxon>Ectothiorhodospiraceae</taxon>
        <taxon>Thioalbus</taxon>
    </lineage>
</organism>
<keyword evidence="4" id="KW-1185">Reference proteome</keyword>
<dbReference type="RefSeq" id="WP_170142186.1">
    <property type="nucleotide sequence ID" value="NZ_QPJY01000009.1"/>
</dbReference>
<protein>
    <submittedName>
        <fullName evidence="3">Uncharacterized protein</fullName>
    </submittedName>
</protein>
<feature type="region of interest" description="Disordered" evidence="2">
    <location>
        <begin position="1"/>
        <end position="24"/>
    </location>
</feature>
<reference evidence="3 4" key="1">
    <citation type="submission" date="2018-07" db="EMBL/GenBank/DDBJ databases">
        <title>Genomic Encyclopedia of Type Strains, Phase IV (KMG-IV): sequencing the most valuable type-strain genomes for metagenomic binning, comparative biology and taxonomic classification.</title>
        <authorList>
            <person name="Goeker M."/>
        </authorList>
    </citation>
    <scope>NUCLEOTIDE SEQUENCE [LARGE SCALE GENOMIC DNA]</scope>
    <source>
        <strain evidence="3 4">DSM 26407</strain>
    </source>
</reference>
<gene>
    <name evidence="3" type="ORF">DFQ59_1099</name>
</gene>
<evidence type="ECO:0000256" key="1">
    <source>
        <dbReference type="SAM" id="Coils"/>
    </source>
</evidence>
<comment type="caution">
    <text evidence="3">The sequence shown here is derived from an EMBL/GenBank/DDBJ whole genome shotgun (WGS) entry which is preliminary data.</text>
</comment>
<name>A0A369BXP9_9GAMM</name>
<accession>A0A369BXP9</accession>
<feature type="coiled-coil region" evidence="1">
    <location>
        <begin position="73"/>
        <end position="100"/>
    </location>
</feature>
<dbReference type="Proteomes" id="UP000252707">
    <property type="component" value="Unassembled WGS sequence"/>
</dbReference>
<feature type="compositionally biased region" description="Basic and acidic residues" evidence="2">
    <location>
        <begin position="1"/>
        <end position="20"/>
    </location>
</feature>
<evidence type="ECO:0000313" key="3">
    <source>
        <dbReference type="EMBL" id="RCX26480.1"/>
    </source>
</evidence>
<evidence type="ECO:0000313" key="4">
    <source>
        <dbReference type="Proteomes" id="UP000252707"/>
    </source>
</evidence>
<evidence type="ECO:0000256" key="2">
    <source>
        <dbReference type="SAM" id="MobiDB-lite"/>
    </source>
</evidence>
<sequence>MPRFSDRPGARERHLQRKCDNPLFPPAARAVSQDQVTLARQEDVGELQAFQAELREAVEQAVNLRPTEESEVILRLKERLDRLYEQAAGLREDQAQARQALRQLVAVVMRAVWKGAGDDARAQAELEEEEQARAAHYALLEQPLVADLLRPDSPITAGELAPTLLSADAEALAAALTLFDADQIEALCGQARLLLQEQPAGDPRIDQAWLRLRQMESAAAGGAAATH</sequence>
<dbReference type="EMBL" id="QPJY01000009">
    <property type="protein sequence ID" value="RCX26480.1"/>
    <property type="molecule type" value="Genomic_DNA"/>
</dbReference>
<dbReference type="AlphaFoldDB" id="A0A369BXP9"/>